<keyword evidence="3" id="KW-1185">Reference proteome</keyword>
<reference evidence="2 3" key="1">
    <citation type="journal article" date="2020" name="Microorganisms">
        <title>Simultaneous Genome Sequencing of Prosthecochloris ethylica and Desulfuromonas acetoxidans within a Syntrophic Mixture Reveals Unique Pili and Protein Interactions.</title>
        <authorList>
            <person name="Kyndt J.A."/>
            <person name="Van Beeumen J.J."/>
            <person name="Meyer T.E."/>
        </authorList>
    </citation>
    <scope>NUCLEOTIDE SEQUENCE [LARGE SCALE GENOMIC DNA]</scope>
    <source>
        <strain evidence="2 3">N3</strain>
    </source>
</reference>
<evidence type="ECO:0000313" key="3">
    <source>
        <dbReference type="Proteomes" id="UP000619838"/>
    </source>
</evidence>
<proteinExistence type="predicted"/>
<sequence length="234" mass="25619">MEQQPVSSSSARKGFSGSQVLMITIGAVAATALVTVLVIRYFFFPPPFTPVELNEREKQELAVKIERIEDASGVALDDLFAPAADDEFRPDGSLKPVPYSEEGASREVYLTERELNALLGRNTDLARKLAIDLSDDLISAKLLVPMDPDVPVLGGKTLRIRAGLELAYRNGKAVVKLRGISFMGIPLPNAWLGGLKNVDLVEEFGADPGFWRGFSDGIDALAVREGRMYLRLRE</sequence>
<gene>
    <name evidence="2" type="ORF">INT08_05625</name>
</gene>
<comment type="caution">
    <text evidence="2">The sequence shown here is derived from an EMBL/GenBank/DDBJ whole genome shotgun (WGS) entry which is preliminary data.</text>
</comment>
<evidence type="ECO:0000313" key="2">
    <source>
        <dbReference type="EMBL" id="MBF0636655.1"/>
    </source>
</evidence>
<keyword evidence="1" id="KW-0472">Membrane</keyword>
<accession>A0ABR9XS71</accession>
<keyword evidence="1" id="KW-0812">Transmembrane</keyword>
<name>A0ABR9XS71_9CHLB</name>
<dbReference type="RefSeq" id="WP_175187422.1">
    <property type="nucleotide sequence ID" value="NZ_JABVZQ010000008.1"/>
</dbReference>
<feature type="transmembrane region" description="Helical" evidence="1">
    <location>
        <begin position="20"/>
        <end position="43"/>
    </location>
</feature>
<keyword evidence="1" id="KW-1133">Transmembrane helix</keyword>
<organism evidence="2 3">
    <name type="scientific">Prosthecochloris ethylica</name>
    <dbReference type="NCBI Taxonomy" id="2743976"/>
    <lineage>
        <taxon>Bacteria</taxon>
        <taxon>Pseudomonadati</taxon>
        <taxon>Chlorobiota</taxon>
        <taxon>Chlorobiia</taxon>
        <taxon>Chlorobiales</taxon>
        <taxon>Chlorobiaceae</taxon>
        <taxon>Prosthecochloris</taxon>
    </lineage>
</organism>
<dbReference type="EMBL" id="JADGII010000007">
    <property type="protein sequence ID" value="MBF0636655.1"/>
    <property type="molecule type" value="Genomic_DNA"/>
</dbReference>
<dbReference type="Proteomes" id="UP000619838">
    <property type="component" value="Unassembled WGS sequence"/>
</dbReference>
<protein>
    <submittedName>
        <fullName evidence="2">Arginine N-succinyltransferase</fullName>
    </submittedName>
</protein>
<evidence type="ECO:0000256" key="1">
    <source>
        <dbReference type="SAM" id="Phobius"/>
    </source>
</evidence>